<keyword evidence="5" id="KW-0472">Membrane</keyword>
<feature type="transmembrane region" description="Helical" evidence="5">
    <location>
        <begin position="355"/>
        <end position="385"/>
    </location>
</feature>
<feature type="transmembrane region" description="Helical" evidence="5">
    <location>
        <begin position="405"/>
        <end position="424"/>
    </location>
</feature>
<evidence type="ECO:0000256" key="5">
    <source>
        <dbReference type="SAM" id="Phobius"/>
    </source>
</evidence>
<dbReference type="Proteomes" id="UP000008141">
    <property type="component" value="Unassembled WGS sequence"/>
</dbReference>
<evidence type="ECO:0000256" key="4">
    <source>
        <dbReference type="SAM" id="MobiDB-lite"/>
    </source>
</evidence>
<dbReference type="GO" id="GO:0016226">
    <property type="term" value="P:iron-sulfur cluster assembly"/>
    <property type="evidence" value="ECO:0007669"/>
    <property type="project" value="TreeGrafter"/>
</dbReference>
<dbReference type="InterPro" id="IPR017703">
    <property type="entry name" value="YgfZ/GCV_T_CS"/>
</dbReference>
<evidence type="ECO:0000313" key="8">
    <source>
        <dbReference type="Proteomes" id="UP000008141"/>
    </source>
</evidence>
<dbReference type="PANTHER" id="PTHR22602:SF0">
    <property type="entry name" value="TRANSFERASE CAF17, MITOCHONDRIAL-RELATED"/>
    <property type="match status" value="1"/>
</dbReference>
<dbReference type="eggNOG" id="KOG2929">
    <property type="taxonomic scope" value="Eukaryota"/>
</dbReference>
<accession>E1Z584</accession>
<dbReference type="PANTHER" id="PTHR22602">
    <property type="entry name" value="TRANSFERASE CAF17, MITOCHONDRIAL-RELATED"/>
    <property type="match status" value="1"/>
</dbReference>
<keyword evidence="5" id="KW-0812">Transmembrane</keyword>
<keyword evidence="3" id="KW-0496">Mitochondrion</keyword>
<dbReference type="InterPro" id="IPR027266">
    <property type="entry name" value="TrmE/GcvT-like"/>
</dbReference>
<dbReference type="Pfam" id="PF25455">
    <property type="entry name" value="Beta-barrel_CAF17_C"/>
    <property type="match status" value="1"/>
</dbReference>
<comment type="subcellular location">
    <subcellularLocation>
        <location evidence="1">Mitochondrion</location>
    </subcellularLocation>
</comment>
<dbReference type="AlphaFoldDB" id="E1Z584"/>
<organism evidence="8">
    <name type="scientific">Chlorella variabilis</name>
    <name type="common">Green alga</name>
    <dbReference type="NCBI Taxonomy" id="554065"/>
    <lineage>
        <taxon>Eukaryota</taxon>
        <taxon>Viridiplantae</taxon>
        <taxon>Chlorophyta</taxon>
        <taxon>core chlorophytes</taxon>
        <taxon>Trebouxiophyceae</taxon>
        <taxon>Chlorellales</taxon>
        <taxon>Chlorellaceae</taxon>
        <taxon>Chlorella clade</taxon>
        <taxon>Chlorella</taxon>
    </lineage>
</organism>
<dbReference type="EMBL" id="GL433836">
    <property type="protein sequence ID" value="EFN59480.1"/>
    <property type="molecule type" value="Genomic_DNA"/>
</dbReference>
<dbReference type="GeneID" id="17358439"/>
<name>E1Z584_CHLVA</name>
<dbReference type="OrthoDB" id="507693at2759"/>
<feature type="domain" description="CAF17 C-terminal" evidence="6">
    <location>
        <begin position="218"/>
        <end position="341"/>
    </location>
</feature>
<evidence type="ECO:0000259" key="6">
    <source>
        <dbReference type="Pfam" id="PF25455"/>
    </source>
</evidence>
<dbReference type="InterPro" id="IPR045179">
    <property type="entry name" value="YgfZ/GcvT"/>
</dbReference>
<protein>
    <recommendedName>
        <fullName evidence="6">CAF17 C-terminal domain-containing protein</fullName>
    </recommendedName>
</protein>
<dbReference type="InParanoid" id="E1Z584"/>
<reference evidence="7 8" key="1">
    <citation type="journal article" date="2010" name="Plant Cell">
        <title>The Chlorella variabilis NC64A genome reveals adaptation to photosymbiosis, coevolution with viruses, and cryptic sex.</title>
        <authorList>
            <person name="Blanc G."/>
            <person name="Duncan G."/>
            <person name="Agarkova I."/>
            <person name="Borodovsky M."/>
            <person name="Gurnon J."/>
            <person name="Kuo A."/>
            <person name="Lindquist E."/>
            <person name="Lucas S."/>
            <person name="Pangilinan J."/>
            <person name="Polle J."/>
            <person name="Salamov A."/>
            <person name="Terry A."/>
            <person name="Yamada T."/>
            <person name="Dunigan D.D."/>
            <person name="Grigoriev I.V."/>
            <person name="Claverie J.M."/>
            <person name="Van Etten J.L."/>
        </authorList>
    </citation>
    <scope>NUCLEOTIDE SEQUENCE [LARGE SCALE GENOMIC DNA]</scope>
    <source>
        <strain evidence="7 8">NC64A</strain>
    </source>
</reference>
<keyword evidence="8" id="KW-1185">Reference proteome</keyword>
<feature type="compositionally biased region" description="Low complexity" evidence="4">
    <location>
        <begin position="230"/>
        <end position="247"/>
    </location>
</feature>
<evidence type="ECO:0000256" key="1">
    <source>
        <dbReference type="ARBA" id="ARBA00004173"/>
    </source>
</evidence>
<dbReference type="NCBIfam" id="TIGR03317">
    <property type="entry name" value="ygfZ_signature"/>
    <property type="match status" value="1"/>
</dbReference>
<keyword evidence="2" id="KW-0809">Transit peptide</keyword>
<dbReference type="GO" id="GO:0005759">
    <property type="term" value="C:mitochondrial matrix"/>
    <property type="evidence" value="ECO:0007669"/>
    <property type="project" value="TreeGrafter"/>
</dbReference>
<evidence type="ECO:0000313" key="7">
    <source>
        <dbReference type="EMBL" id="EFN59480.1"/>
    </source>
</evidence>
<dbReference type="Gene3D" id="3.30.1360.120">
    <property type="entry name" value="Probable tRNA modification gtpase trme, domain 1"/>
    <property type="match status" value="1"/>
</dbReference>
<dbReference type="InterPro" id="IPR057460">
    <property type="entry name" value="CAF17_C"/>
</dbReference>
<dbReference type="KEGG" id="cvr:CHLNCDRAFT_138089"/>
<dbReference type="STRING" id="554065.E1Z584"/>
<sequence>MPGGLLAGPLRAACLEEGIVTNDVTMLEPPGAPPQYACILNAQGRYLHDLLMHRTKDEVPTLLVDADSRGTPDLLRLLKRYRLRQKVDIDDVSQQYCVWALYSGEAPALQAALSSLPPGWAPDPRLDQLGLRAVLPADAEGSGSGGGGGAGSLGSVSWRDHRRWRILHGVAEGDSEIPTGEVVPLEFNIDGLAGISFTKGCYVGQELMARTHFKGVVRKRLMPFVLAPPGSGDSGMAQQQQQQQQQAGIGAVPAAALAADAAAVAGSDQAIRVQPGAAVYWEQPGGRRKSVGVVRVADGALGLAVLRLAAVEAARAAGQSLVVGESEARAELQPWRPNWWPEVWGTEEEAQLSSFCFLLVALVSDVLLIRLFLVGAYVFLFTASILGMPEWPSVSFDGSINVVEIVWSSVCLIFHFRAFAMLLWDERHIRFRSEDAEQLWRLFYRRGGMGRLEMQQALKYGQWVRVPAGEAIVQGAAARLRFFVLVEGHVKVTCMYKNVLEEARYLYSGACFEMVGNFFRNFTLAQLGMLLVHRLYSNQEMQCATGELEPKGLLTGEQRSRDFTEPLRPYEEQKVTLRGFLAWLRRSFNPFPPRGLRHNALPITGIMARNRLVAVKAAKAKAAMEAADSASGMGDDCEQLARHSTDEGRRAAVEMLEGMQTLEQLDMTTVEALLGKADSPGPHPGQATSARLRPGSKRHVGLDGTQCCDGAV</sequence>
<gene>
    <name evidence="7" type="ORF">CHLNCDRAFT_138089</name>
</gene>
<evidence type="ECO:0000256" key="3">
    <source>
        <dbReference type="ARBA" id="ARBA00023128"/>
    </source>
</evidence>
<keyword evidence="5" id="KW-1133">Transmembrane helix</keyword>
<dbReference type="SUPFAM" id="SSF103025">
    <property type="entry name" value="Folate-binding domain"/>
    <property type="match status" value="1"/>
</dbReference>
<proteinExistence type="predicted"/>
<dbReference type="RefSeq" id="XP_005851582.1">
    <property type="nucleotide sequence ID" value="XM_005851520.1"/>
</dbReference>
<evidence type="ECO:0000256" key="2">
    <source>
        <dbReference type="ARBA" id="ARBA00022946"/>
    </source>
</evidence>
<feature type="region of interest" description="Disordered" evidence="4">
    <location>
        <begin position="228"/>
        <end position="247"/>
    </location>
</feature>
<feature type="region of interest" description="Disordered" evidence="4">
    <location>
        <begin position="675"/>
        <end position="704"/>
    </location>
</feature>